<dbReference type="InterPro" id="IPR003607">
    <property type="entry name" value="HD/PDEase_dom"/>
</dbReference>
<keyword evidence="2" id="KW-0378">Hydrolase</keyword>
<dbReference type="Gene3D" id="1.20.58.1910">
    <property type="match status" value="1"/>
</dbReference>
<dbReference type="SUPFAM" id="SSF109604">
    <property type="entry name" value="HD-domain/PDEase-like"/>
    <property type="match status" value="1"/>
</dbReference>
<dbReference type="PANTHER" id="PTHR33594">
    <property type="entry name" value="SUPERFAMILY HYDROLASE, PUTATIVE (AFU_ORTHOLOGUE AFUA_1G03035)-RELATED"/>
    <property type="match status" value="1"/>
</dbReference>
<dbReference type="AlphaFoldDB" id="A0A517YQ26"/>
<dbReference type="PANTHER" id="PTHR33594:SF1">
    <property type="entry name" value="HD_PDEASE DOMAIN-CONTAINING PROTEIN"/>
    <property type="match status" value="1"/>
</dbReference>
<accession>A0A517YQ26</accession>
<dbReference type="Pfam" id="PF01966">
    <property type="entry name" value="HD"/>
    <property type="match status" value="1"/>
</dbReference>
<dbReference type="SMART" id="SM00471">
    <property type="entry name" value="HDc"/>
    <property type="match status" value="1"/>
</dbReference>
<dbReference type="Proteomes" id="UP000317369">
    <property type="component" value="Chromosome"/>
</dbReference>
<dbReference type="RefSeq" id="WP_145073714.1">
    <property type="nucleotide sequence ID" value="NZ_CP036425.1"/>
</dbReference>
<dbReference type="KEGG" id="pcor:KS4_03550"/>
<evidence type="ECO:0000313" key="3">
    <source>
        <dbReference type="Proteomes" id="UP000317369"/>
    </source>
</evidence>
<dbReference type="InterPro" id="IPR006674">
    <property type="entry name" value="HD_domain"/>
</dbReference>
<gene>
    <name evidence="2" type="ORF">KS4_03550</name>
</gene>
<dbReference type="GO" id="GO:0016787">
    <property type="term" value="F:hydrolase activity"/>
    <property type="evidence" value="ECO:0007669"/>
    <property type="project" value="UniProtKB-KW"/>
</dbReference>
<evidence type="ECO:0000259" key="1">
    <source>
        <dbReference type="SMART" id="SM00471"/>
    </source>
</evidence>
<dbReference type="Gene3D" id="1.10.472.50">
    <property type="entry name" value="HD-domain/PDEase-like"/>
    <property type="match status" value="1"/>
</dbReference>
<feature type="domain" description="HD/PDEase" evidence="1">
    <location>
        <begin position="24"/>
        <end position="139"/>
    </location>
</feature>
<protein>
    <submittedName>
        <fullName evidence="2">Putative hydrolase</fullName>
    </submittedName>
</protein>
<keyword evidence="3" id="KW-1185">Reference proteome</keyword>
<dbReference type="EMBL" id="CP036425">
    <property type="protein sequence ID" value="QDU32323.1"/>
    <property type="molecule type" value="Genomic_DNA"/>
</dbReference>
<organism evidence="2 3">
    <name type="scientific">Poriferisphaera corsica</name>
    <dbReference type="NCBI Taxonomy" id="2528020"/>
    <lineage>
        <taxon>Bacteria</taxon>
        <taxon>Pseudomonadati</taxon>
        <taxon>Planctomycetota</taxon>
        <taxon>Phycisphaerae</taxon>
        <taxon>Phycisphaerales</taxon>
        <taxon>Phycisphaeraceae</taxon>
        <taxon>Poriferisphaera</taxon>
    </lineage>
</organism>
<dbReference type="OrthoDB" id="9797344at2"/>
<sequence>MITQDQTIITQIQQLVADHHAHDTTGHDHHHITRVFKLSTHLQSLEGGNLFLIQSAALLHDYADFKLTETPEKDLQKLQQILLNFNLDHPTIEQIFHIISQVSFKGAHVNTAPDSLEARIVQDADRIDALGAIGIARTFAYGGAHDSPIHTPDESPTQHTSFEDYKSSRSSTINHFHEKLLLLINRINTPAAKHIAQQRHDFLLTFLKQFHNEWDCNIADK</sequence>
<evidence type="ECO:0000313" key="2">
    <source>
        <dbReference type="EMBL" id="QDU32323.1"/>
    </source>
</evidence>
<reference evidence="2 3" key="1">
    <citation type="submission" date="2019-02" db="EMBL/GenBank/DDBJ databases">
        <title>Deep-cultivation of Planctomycetes and their phenomic and genomic characterization uncovers novel biology.</title>
        <authorList>
            <person name="Wiegand S."/>
            <person name="Jogler M."/>
            <person name="Boedeker C."/>
            <person name="Pinto D."/>
            <person name="Vollmers J."/>
            <person name="Rivas-Marin E."/>
            <person name="Kohn T."/>
            <person name="Peeters S.H."/>
            <person name="Heuer A."/>
            <person name="Rast P."/>
            <person name="Oberbeckmann S."/>
            <person name="Bunk B."/>
            <person name="Jeske O."/>
            <person name="Meyerdierks A."/>
            <person name="Storesund J.E."/>
            <person name="Kallscheuer N."/>
            <person name="Luecker S."/>
            <person name="Lage O.M."/>
            <person name="Pohl T."/>
            <person name="Merkel B.J."/>
            <person name="Hornburger P."/>
            <person name="Mueller R.-W."/>
            <person name="Bruemmer F."/>
            <person name="Labrenz M."/>
            <person name="Spormann A.M."/>
            <person name="Op den Camp H."/>
            <person name="Overmann J."/>
            <person name="Amann R."/>
            <person name="Jetten M.S.M."/>
            <person name="Mascher T."/>
            <person name="Medema M.H."/>
            <person name="Devos D.P."/>
            <person name="Kaster A.-K."/>
            <person name="Ovreas L."/>
            <person name="Rohde M."/>
            <person name="Galperin M.Y."/>
            <person name="Jogler C."/>
        </authorList>
    </citation>
    <scope>NUCLEOTIDE SEQUENCE [LARGE SCALE GENOMIC DNA]</scope>
    <source>
        <strain evidence="2 3">KS4</strain>
    </source>
</reference>
<name>A0A517YQ26_9BACT</name>
<proteinExistence type="predicted"/>